<sequence>MQKHIYTNTIHNNYEHLKYIYTCLYVDKTKNINKTSLSDAIQVATQIEEDNLARSSQKMLHKIIDKGTKLLKIHRVILHSSRVNFLTILKEDNEIKSGSGDQIEIHMSVIIVVNWTSYGVLLK</sequence>
<dbReference type="EMBL" id="CM044707">
    <property type="protein sequence ID" value="KAI5653987.1"/>
    <property type="molecule type" value="Genomic_DNA"/>
</dbReference>
<comment type="caution">
    <text evidence="1">The sequence shown here is derived from an EMBL/GenBank/DDBJ whole genome shotgun (WGS) entry which is preliminary data.</text>
</comment>
<evidence type="ECO:0000313" key="1">
    <source>
        <dbReference type="EMBL" id="KAI5653987.1"/>
    </source>
</evidence>
<proteinExistence type="predicted"/>
<accession>A0ACC0A1Z5</accession>
<gene>
    <name evidence="1" type="ORF">M9H77_31174</name>
</gene>
<evidence type="ECO:0000313" key="2">
    <source>
        <dbReference type="Proteomes" id="UP001060085"/>
    </source>
</evidence>
<dbReference type="Proteomes" id="UP001060085">
    <property type="component" value="Linkage Group LG07"/>
</dbReference>
<protein>
    <submittedName>
        <fullName evidence="1">Uncharacterized protein</fullName>
    </submittedName>
</protein>
<organism evidence="1 2">
    <name type="scientific">Catharanthus roseus</name>
    <name type="common">Madagascar periwinkle</name>
    <name type="synonym">Vinca rosea</name>
    <dbReference type="NCBI Taxonomy" id="4058"/>
    <lineage>
        <taxon>Eukaryota</taxon>
        <taxon>Viridiplantae</taxon>
        <taxon>Streptophyta</taxon>
        <taxon>Embryophyta</taxon>
        <taxon>Tracheophyta</taxon>
        <taxon>Spermatophyta</taxon>
        <taxon>Magnoliopsida</taxon>
        <taxon>eudicotyledons</taxon>
        <taxon>Gunneridae</taxon>
        <taxon>Pentapetalae</taxon>
        <taxon>asterids</taxon>
        <taxon>lamiids</taxon>
        <taxon>Gentianales</taxon>
        <taxon>Apocynaceae</taxon>
        <taxon>Rauvolfioideae</taxon>
        <taxon>Vinceae</taxon>
        <taxon>Catharanthinae</taxon>
        <taxon>Catharanthus</taxon>
    </lineage>
</organism>
<name>A0ACC0A1Z5_CATRO</name>
<keyword evidence="2" id="KW-1185">Reference proteome</keyword>
<reference evidence="2" key="1">
    <citation type="journal article" date="2023" name="Nat. Plants">
        <title>Single-cell RNA sequencing provides a high-resolution roadmap for understanding the multicellular compartmentation of specialized metabolism.</title>
        <authorList>
            <person name="Sun S."/>
            <person name="Shen X."/>
            <person name="Li Y."/>
            <person name="Li Y."/>
            <person name="Wang S."/>
            <person name="Li R."/>
            <person name="Zhang H."/>
            <person name="Shen G."/>
            <person name="Guo B."/>
            <person name="Wei J."/>
            <person name="Xu J."/>
            <person name="St-Pierre B."/>
            <person name="Chen S."/>
            <person name="Sun C."/>
        </authorList>
    </citation>
    <scope>NUCLEOTIDE SEQUENCE [LARGE SCALE GENOMIC DNA]</scope>
</reference>